<dbReference type="GO" id="GO:0005507">
    <property type="term" value="F:copper ion binding"/>
    <property type="evidence" value="ECO:0007669"/>
    <property type="project" value="InterPro"/>
</dbReference>
<dbReference type="PROSITE" id="PS50857">
    <property type="entry name" value="COX2_CUA"/>
    <property type="match status" value="1"/>
</dbReference>
<evidence type="ECO:0000256" key="18">
    <source>
        <dbReference type="RuleBase" id="RU004024"/>
    </source>
</evidence>
<keyword evidence="13 19" id="KW-0472">Membrane</keyword>
<feature type="transmembrane region" description="Helical" evidence="19">
    <location>
        <begin position="46"/>
        <end position="66"/>
    </location>
</feature>
<comment type="cofactor">
    <cofactor evidence="18">
        <name>Cu cation</name>
        <dbReference type="ChEBI" id="CHEBI:23378"/>
    </cofactor>
    <text evidence="18">Binds a copper A center.</text>
</comment>
<dbReference type="PROSITE" id="PS51007">
    <property type="entry name" value="CYTC"/>
    <property type="match status" value="1"/>
</dbReference>
<dbReference type="PRINTS" id="PR01166">
    <property type="entry name" value="CYCOXIDASEII"/>
</dbReference>
<evidence type="ECO:0000256" key="8">
    <source>
        <dbReference type="ARBA" id="ARBA00022967"/>
    </source>
</evidence>
<dbReference type="NCBIfam" id="TIGR02866">
    <property type="entry name" value="CoxB"/>
    <property type="match status" value="1"/>
</dbReference>
<keyword evidence="10 19" id="KW-1133">Transmembrane helix</keyword>
<evidence type="ECO:0000313" key="25">
    <source>
        <dbReference type="Proteomes" id="UP000254266"/>
    </source>
</evidence>
<keyword evidence="20" id="KW-0732">Signal</keyword>
<evidence type="ECO:0000256" key="14">
    <source>
        <dbReference type="ARBA" id="ARBA00024688"/>
    </source>
</evidence>
<dbReference type="InterPro" id="IPR001505">
    <property type="entry name" value="Copper_CuA"/>
</dbReference>
<evidence type="ECO:0000256" key="1">
    <source>
        <dbReference type="ARBA" id="ARBA00004141"/>
    </source>
</evidence>
<dbReference type="GO" id="GO:0020037">
    <property type="term" value="F:heme binding"/>
    <property type="evidence" value="ECO:0007669"/>
    <property type="project" value="InterPro"/>
</dbReference>
<dbReference type="Pfam" id="PF00116">
    <property type="entry name" value="COX2"/>
    <property type="match status" value="1"/>
</dbReference>
<keyword evidence="3 17" id="KW-0813">Transport</keyword>
<sequence length="370" mass="40303">MRAVTRPLGLACLLLASNPTLADYQLNLAPGVTSTSQNAYDIHQIVMWICVVIGIVVYGVMTYSILTHTKAKNHKPATFDDNLTIEILWTVIPILILIGMAVPATSALLAMEDTSNSDMSIKVTGYQWKWHYEYVGEDVGFFSNLSTPMDQIKDKETKGENYLLEVDNRIVIPTGKKVRFLFTSNDVIHAWWIPAFGVKKDAIPGYINESWTLVDEPGVYRGQCAELCGANHGFMPIVVEAKSEEDYLAWLNEKKTAQAAANASGDKTWTMDELMAHGETAYNTSCAACHQVGGEGLPGAFPGLKDSAIVVGDIAKHIEVVVKGVAGTGMQAFGPQLNDADLAAIITYERNAWGNNTGDMVQPSDVKAAR</sequence>
<comment type="subcellular location">
    <subcellularLocation>
        <location evidence="17">Cell membrane</location>
        <topology evidence="17">Multi-pass membrane protein</topology>
    </subcellularLocation>
    <subcellularLocation>
        <location evidence="1">Membrane</location>
        <topology evidence="1">Multi-pass membrane protein</topology>
    </subcellularLocation>
</comment>
<keyword evidence="4 16" id="KW-0349">Heme</keyword>
<keyword evidence="11 16" id="KW-0408">Iron</keyword>
<reference evidence="24 25" key="1">
    <citation type="journal article" date="2018" name="ISME J.">
        <title>Endosymbiont genomes yield clues of tubeworm success.</title>
        <authorList>
            <person name="Li Y."/>
            <person name="Liles M.R."/>
            <person name="Halanych K.M."/>
        </authorList>
    </citation>
    <scope>NUCLEOTIDE SEQUENCE [LARGE SCALE GENOMIC DNA]</scope>
    <source>
        <strain evidence="24">A1464</strain>
    </source>
</reference>
<evidence type="ECO:0000256" key="13">
    <source>
        <dbReference type="ARBA" id="ARBA00023136"/>
    </source>
</evidence>
<feature type="domain" description="Cytochrome oxidase subunit II copper A binding" evidence="21">
    <location>
        <begin position="116"/>
        <end position="253"/>
    </location>
</feature>
<evidence type="ECO:0000256" key="2">
    <source>
        <dbReference type="ARBA" id="ARBA00007866"/>
    </source>
</evidence>
<dbReference type="InterPro" id="IPR045187">
    <property type="entry name" value="CcO_II"/>
</dbReference>
<dbReference type="AlphaFoldDB" id="A0A370DI15"/>
<dbReference type="GO" id="GO:0016491">
    <property type="term" value="F:oxidoreductase activity"/>
    <property type="evidence" value="ECO:0007669"/>
    <property type="project" value="InterPro"/>
</dbReference>
<dbReference type="InterPro" id="IPR002429">
    <property type="entry name" value="CcO_II-like_C"/>
</dbReference>
<evidence type="ECO:0000256" key="7">
    <source>
        <dbReference type="ARBA" id="ARBA00022723"/>
    </source>
</evidence>
<evidence type="ECO:0000259" key="22">
    <source>
        <dbReference type="PROSITE" id="PS50999"/>
    </source>
</evidence>
<comment type="catalytic activity">
    <reaction evidence="15 18">
        <text>4 Fe(II)-[cytochrome c] + O2 + 8 H(+)(in) = 4 Fe(III)-[cytochrome c] + 2 H2O + 4 H(+)(out)</text>
        <dbReference type="Rhea" id="RHEA:11436"/>
        <dbReference type="Rhea" id="RHEA-COMP:10350"/>
        <dbReference type="Rhea" id="RHEA-COMP:14399"/>
        <dbReference type="ChEBI" id="CHEBI:15377"/>
        <dbReference type="ChEBI" id="CHEBI:15378"/>
        <dbReference type="ChEBI" id="CHEBI:15379"/>
        <dbReference type="ChEBI" id="CHEBI:29033"/>
        <dbReference type="ChEBI" id="CHEBI:29034"/>
        <dbReference type="EC" id="7.1.1.9"/>
    </reaction>
</comment>
<evidence type="ECO:0000313" key="24">
    <source>
        <dbReference type="EMBL" id="RDH83806.1"/>
    </source>
</evidence>
<dbReference type="Pfam" id="PF02790">
    <property type="entry name" value="COX2_TM"/>
    <property type="match status" value="1"/>
</dbReference>
<name>A0A370DI15_9GAMM</name>
<dbReference type="Pfam" id="PF13442">
    <property type="entry name" value="Cytochrome_CBB3"/>
    <property type="match status" value="1"/>
</dbReference>
<comment type="caution">
    <text evidence="24">The sequence shown here is derived from an EMBL/GenBank/DDBJ whole genome shotgun (WGS) entry which is preliminary data.</text>
</comment>
<feature type="domain" description="Cytochrome c" evidence="23">
    <location>
        <begin position="273"/>
        <end position="353"/>
    </location>
</feature>
<evidence type="ECO:0000256" key="15">
    <source>
        <dbReference type="ARBA" id="ARBA00047816"/>
    </source>
</evidence>
<dbReference type="InterPro" id="IPR014222">
    <property type="entry name" value="Cyt_c_oxidase_su2"/>
</dbReference>
<dbReference type="Proteomes" id="UP000254266">
    <property type="component" value="Unassembled WGS sequence"/>
</dbReference>
<keyword evidence="9 17" id="KW-0249">Electron transport</keyword>
<dbReference type="Gene3D" id="1.10.760.10">
    <property type="entry name" value="Cytochrome c-like domain"/>
    <property type="match status" value="1"/>
</dbReference>
<evidence type="ECO:0000259" key="23">
    <source>
        <dbReference type="PROSITE" id="PS51007"/>
    </source>
</evidence>
<dbReference type="PROSITE" id="PS00078">
    <property type="entry name" value="COX2"/>
    <property type="match status" value="1"/>
</dbReference>
<dbReference type="PANTHER" id="PTHR22888:SF9">
    <property type="entry name" value="CYTOCHROME C OXIDASE SUBUNIT 2"/>
    <property type="match status" value="1"/>
</dbReference>
<dbReference type="InterPro" id="IPR009056">
    <property type="entry name" value="Cyt_c-like_dom"/>
</dbReference>
<dbReference type="InterPro" id="IPR036257">
    <property type="entry name" value="Cyt_c_oxidase_su2_TM_sf"/>
</dbReference>
<keyword evidence="6 17" id="KW-0812">Transmembrane</keyword>
<dbReference type="GO" id="GO:0042773">
    <property type="term" value="P:ATP synthesis coupled electron transport"/>
    <property type="evidence" value="ECO:0007669"/>
    <property type="project" value="TreeGrafter"/>
</dbReference>
<feature type="chain" id="PRO_5016778090" description="Cytochrome c oxidase subunit 2" evidence="20">
    <location>
        <begin position="23"/>
        <end position="370"/>
    </location>
</feature>
<evidence type="ECO:0000256" key="20">
    <source>
        <dbReference type="SAM" id="SignalP"/>
    </source>
</evidence>
<dbReference type="InterPro" id="IPR034210">
    <property type="entry name" value="CcO_II_C"/>
</dbReference>
<evidence type="ECO:0000256" key="3">
    <source>
        <dbReference type="ARBA" id="ARBA00022448"/>
    </source>
</evidence>
<dbReference type="Gene3D" id="1.10.287.90">
    <property type="match status" value="1"/>
</dbReference>
<evidence type="ECO:0000256" key="4">
    <source>
        <dbReference type="ARBA" id="ARBA00022617"/>
    </source>
</evidence>
<feature type="signal peptide" evidence="20">
    <location>
        <begin position="1"/>
        <end position="22"/>
    </location>
</feature>
<dbReference type="SUPFAM" id="SSF81464">
    <property type="entry name" value="Cytochrome c oxidase subunit II-like, transmembrane region"/>
    <property type="match status" value="1"/>
</dbReference>
<organism evidence="24 25">
    <name type="scientific">endosymbiont of Galathealinum brachiosum</name>
    <dbReference type="NCBI Taxonomy" id="2200906"/>
    <lineage>
        <taxon>Bacteria</taxon>
        <taxon>Pseudomonadati</taxon>
        <taxon>Pseudomonadota</taxon>
        <taxon>Gammaproteobacteria</taxon>
        <taxon>sulfur-oxidizing symbionts</taxon>
    </lineage>
</organism>
<proteinExistence type="inferred from homology"/>
<gene>
    <name evidence="24" type="primary">coxB</name>
    <name evidence="24" type="ORF">DIZ80_06615</name>
</gene>
<dbReference type="EC" id="7.1.1.9" evidence="18"/>
<keyword evidence="7 16" id="KW-0479">Metal-binding</keyword>
<dbReference type="PROSITE" id="PS50999">
    <property type="entry name" value="COX2_TM"/>
    <property type="match status" value="1"/>
</dbReference>
<dbReference type="SUPFAM" id="SSF49503">
    <property type="entry name" value="Cupredoxins"/>
    <property type="match status" value="1"/>
</dbReference>
<keyword evidence="12 18" id="KW-0186">Copper</keyword>
<evidence type="ECO:0000256" key="9">
    <source>
        <dbReference type="ARBA" id="ARBA00022982"/>
    </source>
</evidence>
<keyword evidence="5 17" id="KW-0679">Respiratory chain</keyword>
<dbReference type="Gene3D" id="2.60.40.420">
    <property type="entry name" value="Cupredoxins - blue copper proteins"/>
    <property type="match status" value="1"/>
</dbReference>
<evidence type="ECO:0000256" key="17">
    <source>
        <dbReference type="RuleBase" id="RU000456"/>
    </source>
</evidence>
<protein>
    <recommendedName>
        <fullName evidence="18">Cytochrome c oxidase subunit 2</fullName>
        <ecNumber evidence="18">7.1.1.9</ecNumber>
    </recommendedName>
</protein>
<evidence type="ECO:0000256" key="6">
    <source>
        <dbReference type="ARBA" id="ARBA00022692"/>
    </source>
</evidence>
<dbReference type="InterPro" id="IPR036909">
    <property type="entry name" value="Cyt_c-like_dom_sf"/>
</dbReference>
<dbReference type="PANTHER" id="PTHR22888">
    <property type="entry name" value="CYTOCHROME C OXIDASE, SUBUNIT II"/>
    <property type="match status" value="1"/>
</dbReference>
<evidence type="ECO:0000256" key="5">
    <source>
        <dbReference type="ARBA" id="ARBA00022660"/>
    </source>
</evidence>
<evidence type="ECO:0000256" key="16">
    <source>
        <dbReference type="PROSITE-ProRule" id="PRU00433"/>
    </source>
</evidence>
<evidence type="ECO:0000256" key="10">
    <source>
        <dbReference type="ARBA" id="ARBA00022989"/>
    </source>
</evidence>
<dbReference type="GO" id="GO:0004129">
    <property type="term" value="F:cytochrome-c oxidase activity"/>
    <property type="evidence" value="ECO:0007669"/>
    <property type="project" value="UniProtKB-EC"/>
</dbReference>
<dbReference type="GO" id="GO:0005886">
    <property type="term" value="C:plasma membrane"/>
    <property type="evidence" value="ECO:0007669"/>
    <property type="project" value="UniProtKB-SubCell"/>
</dbReference>
<comment type="function">
    <text evidence="14 18">Subunits I and II form the functional core of the enzyme complex. Electrons originating in cytochrome c are transferred via heme a and Cu(A) to the binuclear center formed by heme a3 and Cu(B).</text>
</comment>
<evidence type="ECO:0000256" key="11">
    <source>
        <dbReference type="ARBA" id="ARBA00023004"/>
    </source>
</evidence>
<dbReference type="EMBL" id="QFXC01000008">
    <property type="protein sequence ID" value="RDH83806.1"/>
    <property type="molecule type" value="Genomic_DNA"/>
</dbReference>
<evidence type="ECO:0000259" key="21">
    <source>
        <dbReference type="PROSITE" id="PS50857"/>
    </source>
</evidence>
<dbReference type="InterPro" id="IPR008972">
    <property type="entry name" value="Cupredoxin"/>
</dbReference>
<dbReference type="SUPFAM" id="SSF46626">
    <property type="entry name" value="Cytochrome c"/>
    <property type="match status" value="1"/>
</dbReference>
<keyword evidence="25" id="KW-1185">Reference proteome</keyword>
<evidence type="ECO:0000256" key="12">
    <source>
        <dbReference type="ARBA" id="ARBA00023008"/>
    </source>
</evidence>
<feature type="transmembrane region" description="Helical" evidence="19">
    <location>
        <begin position="87"/>
        <end position="111"/>
    </location>
</feature>
<keyword evidence="8" id="KW-1278">Translocase</keyword>
<dbReference type="CDD" id="cd13912">
    <property type="entry name" value="CcO_II_C"/>
    <property type="match status" value="1"/>
</dbReference>
<evidence type="ECO:0000256" key="19">
    <source>
        <dbReference type="SAM" id="Phobius"/>
    </source>
</evidence>
<feature type="domain" description="Cytochrome oxidase subunit II transmembrane region profile" evidence="22">
    <location>
        <begin position="20"/>
        <end position="115"/>
    </location>
</feature>
<dbReference type="InterPro" id="IPR011759">
    <property type="entry name" value="Cyt_c_oxidase_su2_TM_dom"/>
</dbReference>
<comment type="similarity">
    <text evidence="2 17">Belongs to the cytochrome c oxidase subunit 2 family.</text>
</comment>
<accession>A0A370DI15</accession>